<feature type="transmembrane region" description="Helical" evidence="5">
    <location>
        <begin position="217"/>
        <end position="239"/>
    </location>
</feature>
<feature type="transmembrane region" description="Helical" evidence="5">
    <location>
        <begin position="6"/>
        <end position="25"/>
    </location>
</feature>
<dbReference type="GO" id="GO:0016020">
    <property type="term" value="C:membrane"/>
    <property type="evidence" value="ECO:0007669"/>
    <property type="project" value="UniProtKB-SubCell"/>
</dbReference>
<keyword evidence="4 5" id="KW-0472">Membrane</keyword>
<name>A0A9W8IG10_9FUNG</name>
<dbReference type="InterPro" id="IPR006603">
    <property type="entry name" value="PQ-loop_rpt"/>
</dbReference>
<evidence type="ECO:0000256" key="1">
    <source>
        <dbReference type="ARBA" id="ARBA00004141"/>
    </source>
</evidence>
<dbReference type="Proteomes" id="UP001140074">
    <property type="component" value="Unassembled WGS sequence"/>
</dbReference>
<comment type="subcellular location">
    <subcellularLocation>
        <location evidence="1">Membrane</location>
        <topology evidence="1">Multi-pass membrane protein</topology>
    </subcellularLocation>
</comment>
<evidence type="ECO:0000256" key="5">
    <source>
        <dbReference type="SAM" id="Phobius"/>
    </source>
</evidence>
<keyword evidence="2 5" id="KW-0812">Transmembrane</keyword>
<proteinExistence type="predicted"/>
<keyword evidence="3 5" id="KW-1133">Transmembrane helix</keyword>
<evidence type="ECO:0000313" key="6">
    <source>
        <dbReference type="EMBL" id="KAJ2862775.1"/>
    </source>
</evidence>
<comment type="caution">
    <text evidence="6">The sequence shown here is derived from an EMBL/GenBank/DDBJ whole genome shotgun (WGS) entry which is preliminary data.</text>
</comment>
<protein>
    <submittedName>
        <fullName evidence="6">Uncharacterized protein</fullName>
    </submittedName>
</protein>
<sequence>MLAFVLSRALIAVSLPLVVQMFLYLDSMPASRWTGVSQATFATLFVGIVVDDIRLSGEFGVLSLWMQPGLFVVAYIVINFDDMTFGPLAALSWLFHTLFGSKSSPSTTNQSSAQEQTPVVTDKAVLDPAVPEVALMWHSNLVDSIVAICRRVDEVAMYWIHLLSIIRFATGVAYYQEYNLSLLDTVNELPMGCICIIKSVAWLPQIIVNYKAKSVSLVPVVFVIPMLAYSIASTIFYYLSGYNVFGETTAYSLPGYT</sequence>
<evidence type="ECO:0000256" key="2">
    <source>
        <dbReference type="ARBA" id="ARBA00022692"/>
    </source>
</evidence>
<evidence type="ECO:0000256" key="3">
    <source>
        <dbReference type="ARBA" id="ARBA00022989"/>
    </source>
</evidence>
<dbReference type="EMBL" id="JANBUY010000151">
    <property type="protein sequence ID" value="KAJ2862775.1"/>
    <property type="molecule type" value="Genomic_DNA"/>
</dbReference>
<evidence type="ECO:0000256" key="4">
    <source>
        <dbReference type="ARBA" id="ARBA00023136"/>
    </source>
</evidence>
<organism evidence="6 7">
    <name type="scientific">Coemansia aciculifera</name>
    <dbReference type="NCBI Taxonomy" id="417176"/>
    <lineage>
        <taxon>Eukaryota</taxon>
        <taxon>Fungi</taxon>
        <taxon>Fungi incertae sedis</taxon>
        <taxon>Zoopagomycota</taxon>
        <taxon>Kickxellomycotina</taxon>
        <taxon>Kickxellomycetes</taxon>
        <taxon>Kickxellales</taxon>
        <taxon>Kickxellaceae</taxon>
        <taxon>Coemansia</taxon>
    </lineage>
</organism>
<dbReference type="AlphaFoldDB" id="A0A9W8IG10"/>
<dbReference type="Pfam" id="PF04193">
    <property type="entry name" value="PQ-loop"/>
    <property type="match status" value="1"/>
</dbReference>
<reference evidence="6" key="1">
    <citation type="submission" date="2022-07" db="EMBL/GenBank/DDBJ databases">
        <title>Phylogenomic reconstructions and comparative analyses of Kickxellomycotina fungi.</title>
        <authorList>
            <person name="Reynolds N.K."/>
            <person name="Stajich J.E."/>
            <person name="Barry K."/>
            <person name="Grigoriev I.V."/>
            <person name="Crous P."/>
            <person name="Smith M.E."/>
        </authorList>
    </citation>
    <scope>NUCLEOTIDE SEQUENCE</scope>
    <source>
        <strain evidence="6">RSA 476</strain>
    </source>
</reference>
<evidence type="ECO:0000313" key="7">
    <source>
        <dbReference type="Proteomes" id="UP001140074"/>
    </source>
</evidence>
<accession>A0A9W8IG10</accession>
<gene>
    <name evidence="6" type="ORF">GGH94_004041</name>
</gene>
<keyword evidence="7" id="KW-1185">Reference proteome</keyword>